<dbReference type="SMART" id="SM00710">
    <property type="entry name" value="PbH1"/>
    <property type="match status" value="7"/>
</dbReference>
<dbReference type="RefSeq" id="WP_344637102.1">
    <property type="nucleotide sequence ID" value="NZ_BAAATR010000012.1"/>
</dbReference>
<comment type="caution">
    <text evidence="2">The sequence shown here is derived from an EMBL/GenBank/DDBJ whole genome shotgun (WGS) entry which is preliminary data.</text>
</comment>
<feature type="domain" description="Right handed beta helix" evidence="1">
    <location>
        <begin position="359"/>
        <end position="493"/>
    </location>
</feature>
<evidence type="ECO:0000313" key="3">
    <source>
        <dbReference type="Proteomes" id="UP001500305"/>
    </source>
</evidence>
<dbReference type="SUPFAM" id="SSF51126">
    <property type="entry name" value="Pectin lyase-like"/>
    <property type="match status" value="1"/>
</dbReference>
<reference evidence="2 3" key="1">
    <citation type="journal article" date="2019" name="Int. J. Syst. Evol. Microbiol.">
        <title>The Global Catalogue of Microorganisms (GCM) 10K type strain sequencing project: providing services to taxonomists for standard genome sequencing and annotation.</title>
        <authorList>
            <consortium name="The Broad Institute Genomics Platform"/>
            <consortium name="The Broad Institute Genome Sequencing Center for Infectious Disease"/>
            <person name="Wu L."/>
            <person name="Ma J."/>
        </authorList>
    </citation>
    <scope>NUCLEOTIDE SEQUENCE [LARGE SCALE GENOMIC DNA]</scope>
    <source>
        <strain evidence="2 3">JCM 7356</strain>
    </source>
</reference>
<dbReference type="PANTHER" id="PTHR36453:SF1">
    <property type="entry name" value="RIGHT HANDED BETA HELIX DOMAIN-CONTAINING PROTEIN"/>
    <property type="match status" value="1"/>
</dbReference>
<dbReference type="InterPro" id="IPR039448">
    <property type="entry name" value="Beta_helix"/>
</dbReference>
<dbReference type="InterPro" id="IPR011050">
    <property type="entry name" value="Pectin_lyase_fold/virulence"/>
</dbReference>
<keyword evidence="3" id="KW-1185">Reference proteome</keyword>
<protein>
    <recommendedName>
        <fullName evidence="1">Right handed beta helix domain-containing protein</fullName>
    </recommendedName>
</protein>
<organism evidence="2 3">
    <name type="scientific">Kitasatospora cystarginea</name>
    <dbReference type="NCBI Taxonomy" id="58350"/>
    <lineage>
        <taxon>Bacteria</taxon>
        <taxon>Bacillati</taxon>
        <taxon>Actinomycetota</taxon>
        <taxon>Actinomycetes</taxon>
        <taxon>Kitasatosporales</taxon>
        <taxon>Streptomycetaceae</taxon>
        <taxon>Kitasatospora</taxon>
    </lineage>
</organism>
<proteinExistence type="predicted"/>
<evidence type="ECO:0000259" key="1">
    <source>
        <dbReference type="Pfam" id="PF13229"/>
    </source>
</evidence>
<dbReference type="Proteomes" id="UP001500305">
    <property type="component" value="Unassembled WGS sequence"/>
</dbReference>
<sequence>MVENQLYVAPWGRDSWPGTFDRPFATLPAAQRAVRARTGAMGSDLVVSLRAGTHVLTEPFVLSAEEGDSGENGYRVVYQAHGHGTDEREEAVISGGRRITGWRPGEAGVWRAEVGELETRQLQVDGRPAPRASVSPGIPGAVTITETGFVTDSEIPQSWRDPGSIEFAFTGVYPWSEARCRVAEISGDADSSTITMAQPGFGWARELYRAQWTGELPPGAGSSGVWATIGAPSSAENSVSFLTEPGSFALDRSVPGRHVLHYLPLPGEDPARAEIVAPVLERLVVGRGTEERPLHDVTLRGLTFTDAGWTGPSGPGGFLHFHGNGYYDGGPLRQVELAEGNARLAVPERPAMLPANVEFTGGVRITLADNRFTRLGAGAVGFSGPGQDNAILGNVIEDVSGSGVAVAAGTGTRVERNLIRRIGREYHGSPAVWVADARDTTVAHNEIHDVPYCGIILVGGDRAARVQIVGNLIHRTMTVLADGGGIYLNGRQGSSYAGGTLVRGNVIRDTVTSYNFGLYTDFGAAWVTVLGNVVYRGDTPIVLRVTPPLENVAFLGNFWDDRPEGYGDPPAGVVVAGNTVLPKDGFEQALTADPAGADILATAGRGAAADG</sequence>
<accession>A0ABN3E4J4</accession>
<dbReference type="Pfam" id="PF13229">
    <property type="entry name" value="Beta_helix"/>
    <property type="match status" value="1"/>
</dbReference>
<name>A0ABN3E4J4_9ACTN</name>
<evidence type="ECO:0000313" key="2">
    <source>
        <dbReference type="EMBL" id="GAA2247753.1"/>
    </source>
</evidence>
<gene>
    <name evidence="2" type="ORF">GCM10010430_32640</name>
</gene>
<dbReference type="InterPro" id="IPR006626">
    <property type="entry name" value="PbH1"/>
</dbReference>
<dbReference type="EMBL" id="BAAATR010000012">
    <property type="protein sequence ID" value="GAA2247753.1"/>
    <property type="molecule type" value="Genomic_DNA"/>
</dbReference>
<dbReference type="InterPro" id="IPR012334">
    <property type="entry name" value="Pectin_lyas_fold"/>
</dbReference>
<dbReference type="Gene3D" id="2.160.20.10">
    <property type="entry name" value="Single-stranded right-handed beta-helix, Pectin lyase-like"/>
    <property type="match status" value="2"/>
</dbReference>
<dbReference type="PANTHER" id="PTHR36453">
    <property type="entry name" value="SECRETED PROTEIN-RELATED"/>
    <property type="match status" value="1"/>
</dbReference>